<comment type="cofactor">
    <cofactor evidence="1">
        <name>[4Fe-4S] cluster</name>
        <dbReference type="ChEBI" id="CHEBI:49883"/>
    </cofactor>
</comment>
<dbReference type="AlphaFoldDB" id="A0A1S1MY25"/>
<dbReference type="CDD" id="cd21109">
    <property type="entry name" value="SPASM"/>
    <property type="match status" value="1"/>
</dbReference>
<dbReference type="SUPFAM" id="SSF102114">
    <property type="entry name" value="Radical SAM enzymes"/>
    <property type="match status" value="1"/>
</dbReference>
<dbReference type="InterPro" id="IPR013785">
    <property type="entry name" value="Aldolase_TIM"/>
</dbReference>
<organism evidence="7 8">
    <name type="scientific">Pseudoalteromonas amylolytica</name>
    <dbReference type="NCBI Taxonomy" id="1859457"/>
    <lineage>
        <taxon>Bacteria</taxon>
        <taxon>Pseudomonadati</taxon>
        <taxon>Pseudomonadota</taxon>
        <taxon>Gammaproteobacteria</taxon>
        <taxon>Alteromonadales</taxon>
        <taxon>Pseudoalteromonadaceae</taxon>
        <taxon>Pseudoalteromonas</taxon>
    </lineage>
</organism>
<dbReference type="Pfam" id="PF13186">
    <property type="entry name" value="SPASM"/>
    <property type="match status" value="1"/>
</dbReference>
<dbReference type="InterPro" id="IPR050377">
    <property type="entry name" value="Radical_SAM_PqqE_MftC-like"/>
</dbReference>
<reference evidence="7 8" key="1">
    <citation type="submission" date="2016-09" db="EMBL/GenBank/DDBJ databases">
        <title>Pseudoalteromonas amylolytica sp. nov., isolated from the surface seawater.</title>
        <authorList>
            <person name="Wu Y.-H."/>
            <person name="Cheng H."/>
            <person name="Jin X.-B."/>
            <person name="Wang C.-S."/>
            <person name="Xu X.-W."/>
        </authorList>
    </citation>
    <scope>NUCLEOTIDE SEQUENCE [LARGE SCALE GENOMIC DNA]</scope>
    <source>
        <strain evidence="7 8">JW1</strain>
    </source>
</reference>
<evidence type="ECO:0000256" key="1">
    <source>
        <dbReference type="ARBA" id="ARBA00001966"/>
    </source>
</evidence>
<dbReference type="CDD" id="cd01335">
    <property type="entry name" value="Radical_SAM"/>
    <property type="match status" value="1"/>
</dbReference>
<name>A0A1S1MY25_9GAMM</name>
<dbReference type="OrthoDB" id="9763993at2"/>
<dbReference type="InterPro" id="IPR058240">
    <property type="entry name" value="rSAM_sf"/>
</dbReference>
<sequence length="466" mass="52164">MVPLLKQDIQLIPNQDEGVVSIARQLPDGSDATIRIHPIQAFIMALFNGQNDELKVAEILSEVMNIEKLAATEVVAKLLNRYSLFFTKVTRSETPLLDIELETLLFEGDEALILSGREDAPSAMIWVVTEDCNRKCKYCYKDAKYVANGHATDIAFPYERVLKTIDEAALIGVNRLIFTGGEPLMRHDLPEIIGHTIEQDIVPIVITKMRVEGQLMARLLKAGLEELHVSLDSIDANDVLELVGVENALEDMLVTIKECCDKGIKVILRPVMTAINVDNLGTLIEHTYTMGVREFVIDVYGKTCGRHEPRFLLTNEREEQLKEEVRTLQATYPKAKMSFNFDMRDATEVKGCMEGLKGITVQPNGVCVKCEHIPAGPHNTFGDLNESGLLEIWISEKTKEIVVPSRKFFKGTSCYKCDLFRDCNYVRGRCTISAKGKFGTIHAPDVYCPLGEFHASRDIDVKIVTA</sequence>
<dbReference type="SFLD" id="SFLDS00029">
    <property type="entry name" value="Radical_SAM"/>
    <property type="match status" value="1"/>
</dbReference>
<dbReference type="NCBIfam" id="TIGR04085">
    <property type="entry name" value="rSAM_more_4Fe4S"/>
    <property type="match status" value="1"/>
</dbReference>
<accession>A0A1S1MY25</accession>
<dbReference type="Pfam" id="PF04055">
    <property type="entry name" value="Radical_SAM"/>
    <property type="match status" value="1"/>
</dbReference>
<protein>
    <recommendedName>
        <fullName evidence="6">Radical SAM core domain-containing protein</fullName>
    </recommendedName>
</protein>
<dbReference type="Proteomes" id="UP000179786">
    <property type="component" value="Unassembled WGS sequence"/>
</dbReference>
<dbReference type="Gene3D" id="3.20.20.70">
    <property type="entry name" value="Aldolase class I"/>
    <property type="match status" value="1"/>
</dbReference>
<gene>
    <name evidence="7" type="ORF">BET10_04000</name>
</gene>
<keyword evidence="5" id="KW-0411">Iron-sulfur</keyword>
<dbReference type="PANTHER" id="PTHR11228">
    <property type="entry name" value="RADICAL SAM DOMAIN PROTEIN"/>
    <property type="match status" value="1"/>
</dbReference>
<evidence type="ECO:0000256" key="3">
    <source>
        <dbReference type="ARBA" id="ARBA00022723"/>
    </source>
</evidence>
<dbReference type="InterPro" id="IPR023885">
    <property type="entry name" value="4Fe4S-binding_SPASM_dom"/>
</dbReference>
<keyword evidence="8" id="KW-1185">Reference proteome</keyword>
<dbReference type="STRING" id="1859457.BET10_04000"/>
<evidence type="ECO:0000313" key="8">
    <source>
        <dbReference type="Proteomes" id="UP000179786"/>
    </source>
</evidence>
<dbReference type="SFLD" id="SFLDG01067">
    <property type="entry name" value="SPASM/twitch_domain_containing"/>
    <property type="match status" value="1"/>
</dbReference>
<evidence type="ECO:0000256" key="5">
    <source>
        <dbReference type="ARBA" id="ARBA00023014"/>
    </source>
</evidence>
<dbReference type="RefSeq" id="WP_070983190.1">
    <property type="nucleotide sequence ID" value="NZ_MKJU01000006.1"/>
</dbReference>
<dbReference type="GO" id="GO:0003824">
    <property type="term" value="F:catalytic activity"/>
    <property type="evidence" value="ECO:0007669"/>
    <property type="project" value="InterPro"/>
</dbReference>
<dbReference type="InterPro" id="IPR007197">
    <property type="entry name" value="rSAM"/>
</dbReference>
<comment type="caution">
    <text evidence="7">The sequence shown here is derived from an EMBL/GenBank/DDBJ whole genome shotgun (WGS) entry which is preliminary data.</text>
</comment>
<dbReference type="PROSITE" id="PS51918">
    <property type="entry name" value="RADICAL_SAM"/>
    <property type="match status" value="1"/>
</dbReference>
<dbReference type="EMBL" id="MKJU01000006">
    <property type="protein sequence ID" value="OHU92632.1"/>
    <property type="molecule type" value="Genomic_DNA"/>
</dbReference>
<keyword evidence="3" id="KW-0479">Metal-binding</keyword>
<evidence type="ECO:0000256" key="4">
    <source>
        <dbReference type="ARBA" id="ARBA00023004"/>
    </source>
</evidence>
<proteinExistence type="predicted"/>
<dbReference type="GO" id="GO:0051536">
    <property type="term" value="F:iron-sulfur cluster binding"/>
    <property type="evidence" value="ECO:0007669"/>
    <property type="project" value="UniProtKB-KW"/>
</dbReference>
<dbReference type="GO" id="GO:0046872">
    <property type="term" value="F:metal ion binding"/>
    <property type="evidence" value="ECO:0007669"/>
    <property type="project" value="UniProtKB-KW"/>
</dbReference>
<dbReference type="PANTHER" id="PTHR11228:SF7">
    <property type="entry name" value="PQQA PEPTIDE CYCLASE"/>
    <property type="match status" value="1"/>
</dbReference>
<keyword evidence="4" id="KW-0408">Iron</keyword>
<evidence type="ECO:0000313" key="7">
    <source>
        <dbReference type="EMBL" id="OHU92632.1"/>
    </source>
</evidence>
<feature type="domain" description="Radical SAM core" evidence="6">
    <location>
        <begin position="118"/>
        <end position="344"/>
    </location>
</feature>
<evidence type="ECO:0000256" key="2">
    <source>
        <dbReference type="ARBA" id="ARBA00022691"/>
    </source>
</evidence>
<keyword evidence="2" id="KW-0949">S-adenosyl-L-methionine</keyword>
<evidence type="ECO:0000259" key="6">
    <source>
        <dbReference type="PROSITE" id="PS51918"/>
    </source>
</evidence>